<dbReference type="RefSeq" id="WP_108854201.1">
    <property type="nucleotide sequence ID" value="NZ_OMOQ01000003.1"/>
</dbReference>
<evidence type="ECO:0000313" key="2">
    <source>
        <dbReference type="Proteomes" id="UP000244924"/>
    </source>
</evidence>
<evidence type="ECO:0000313" key="1">
    <source>
        <dbReference type="EMBL" id="SPH24145.1"/>
    </source>
</evidence>
<dbReference type="OrthoDB" id="9807577at2"/>
<organism evidence="1 2">
    <name type="scientific">Albidovulum aquaemixtae</name>
    <dbReference type="NCBI Taxonomy" id="1542388"/>
    <lineage>
        <taxon>Bacteria</taxon>
        <taxon>Pseudomonadati</taxon>
        <taxon>Pseudomonadota</taxon>
        <taxon>Alphaproteobacteria</taxon>
        <taxon>Rhodobacterales</taxon>
        <taxon>Paracoccaceae</taxon>
        <taxon>Albidovulum</taxon>
    </lineage>
</organism>
<name>A0A2R8BL66_9RHOB</name>
<accession>A0A2R8BL66</accession>
<gene>
    <name evidence="1" type="ORF">DEA8626_03194</name>
</gene>
<dbReference type="InterPro" id="IPR012441">
    <property type="entry name" value="DUF1643"/>
</dbReference>
<evidence type="ECO:0008006" key="3">
    <source>
        <dbReference type="Google" id="ProtNLM"/>
    </source>
</evidence>
<proteinExistence type="predicted"/>
<dbReference type="EMBL" id="OMOQ01000003">
    <property type="protein sequence ID" value="SPH24145.1"/>
    <property type="molecule type" value="Genomic_DNA"/>
</dbReference>
<dbReference type="Pfam" id="PF07799">
    <property type="entry name" value="DUF1643"/>
    <property type="match status" value="1"/>
</dbReference>
<protein>
    <recommendedName>
        <fullName evidence="3">DUF1643 domain-containing protein</fullName>
    </recommendedName>
</protein>
<dbReference type="AlphaFoldDB" id="A0A2R8BL66"/>
<dbReference type="Proteomes" id="UP000244924">
    <property type="component" value="Unassembled WGS sequence"/>
</dbReference>
<keyword evidence="2" id="KW-1185">Reference proteome</keyword>
<reference evidence="1 2" key="1">
    <citation type="submission" date="2018-03" db="EMBL/GenBank/DDBJ databases">
        <authorList>
            <person name="Keele B.F."/>
        </authorList>
    </citation>
    <scope>NUCLEOTIDE SEQUENCE [LARGE SCALE GENOMIC DNA]</scope>
    <source>
        <strain evidence="1 2">CECT 8626</strain>
    </source>
</reference>
<sequence>MIIRRNEARGTRSEAIYSECGHYRYLLERRWGGGGVCCYILLNPSTATEERNDPTIERCERRARAMGFGGFAVANLFAYRATVPADLKRTAEPIGSENDATLLEAARGARMVLCGWGVHGAHLNRGPQVEARLRETGVALWQLGLTRDGHPRHPLYVGYARGPEIWPGG</sequence>